<dbReference type="GO" id="GO:0005524">
    <property type="term" value="F:ATP binding"/>
    <property type="evidence" value="ECO:0007669"/>
    <property type="project" value="UniProtKB-KW"/>
</dbReference>
<reference evidence="2 3" key="2">
    <citation type="submission" date="2020-03" db="EMBL/GenBank/DDBJ databases">
        <title>Devosia chinhatensis sp. nov., isolated from a hexachlorocyclohexane (HCH) dump site in India.</title>
        <authorList>
            <person name="Kumar M."/>
            <person name="Lal R."/>
        </authorList>
    </citation>
    <scope>NUCLEOTIDE SEQUENCE [LARGE SCALE GENOMIC DNA]</scope>
    <source>
        <strain evidence="2 3">H239</strain>
    </source>
</reference>
<dbReference type="CDD" id="cd00267">
    <property type="entry name" value="ABC_ATPase"/>
    <property type="match status" value="1"/>
</dbReference>
<evidence type="ECO:0000313" key="2">
    <source>
        <dbReference type="EMBL" id="NGP16525.1"/>
    </source>
</evidence>
<keyword evidence="3" id="KW-1185">Reference proteome</keyword>
<protein>
    <submittedName>
        <fullName evidence="2">ATP-binding protein</fullName>
    </submittedName>
</protein>
<feature type="domain" description="ATPase AAA-type core" evidence="1">
    <location>
        <begin position="251"/>
        <end position="362"/>
    </location>
</feature>
<reference evidence="2 3" key="1">
    <citation type="submission" date="2020-02" db="EMBL/GenBank/DDBJ databases">
        <authorList>
            <person name="Khan S.A."/>
            <person name="Jeon C.O."/>
            <person name="Chun B.H."/>
        </authorList>
    </citation>
    <scope>NUCLEOTIDE SEQUENCE [LARGE SCALE GENOMIC DNA]</scope>
    <source>
        <strain evidence="2 3">H239</strain>
    </source>
</reference>
<dbReference type="AlphaFoldDB" id="A0A6M1SMJ9"/>
<dbReference type="PANTHER" id="PTHR43581:SF2">
    <property type="entry name" value="EXCINUCLEASE ATPASE SUBUNIT"/>
    <property type="match status" value="1"/>
</dbReference>
<dbReference type="GO" id="GO:0016887">
    <property type="term" value="F:ATP hydrolysis activity"/>
    <property type="evidence" value="ECO:0007669"/>
    <property type="project" value="InterPro"/>
</dbReference>
<evidence type="ECO:0000313" key="3">
    <source>
        <dbReference type="Proteomes" id="UP000474802"/>
    </source>
</evidence>
<sequence>MPDVIIGEWKLLRVTLEGLGPFRNGRQIFDITGADTDDVESETTDAASMYMILAANGFGKTTVLEAIYGLYGLLNSVPHGKFADGTFNGRAQIDVKVSWILEGVSQTMVLSLWTGTEQPVDPLSTVDLENLAVTDMWAKLGLDSSGAITAGSNDFGRRIFQALKQGLDAPPTELFGLSQNLPSVLYFPADRRVVAPTRHEAVTRPANWGYQPAVHLGSDGPDWGSSIDNVLVWLEWLATAPGADLRDQRVNDLLEFVNELIFKDASDKRIERPDREELRSYVRTRHGLHTLNALSHGERAMLHILARTLTHMTSNTIVLIDEIEIHLHTRWLSRMFEALKDLLRSYPAVTLIFTTHHLALIDLYRFEVKEPGLIKGGYLIDTDIL</sequence>
<accession>A0A6M1SMJ9</accession>
<gene>
    <name evidence="2" type="ORF">G5575_01440</name>
</gene>
<keyword evidence="2" id="KW-0547">Nucleotide-binding</keyword>
<name>A0A6M1SMJ9_9HYPH</name>
<evidence type="ECO:0000259" key="1">
    <source>
        <dbReference type="Pfam" id="PF13304"/>
    </source>
</evidence>
<keyword evidence="2" id="KW-0067">ATP-binding</keyword>
<organism evidence="2 3">
    <name type="scientific">Devosia aurantiaca</name>
    <dbReference type="NCBI Taxonomy" id="2714858"/>
    <lineage>
        <taxon>Bacteria</taxon>
        <taxon>Pseudomonadati</taxon>
        <taxon>Pseudomonadota</taxon>
        <taxon>Alphaproteobacteria</taxon>
        <taxon>Hyphomicrobiales</taxon>
        <taxon>Devosiaceae</taxon>
        <taxon>Devosia</taxon>
    </lineage>
</organism>
<dbReference type="EMBL" id="JAALFG010000001">
    <property type="protein sequence ID" value="NGP16525.1"/>
    <property type="molecule type" value="Genomic_DNA"/>
</dbReference>
<dbReference type="Pfam" id="PF13304">
    <property type="entry name" value="AAA_21"/>
    <property type="match status" value="1"/>
</dbReference>
<dbReference type="PANTHER" id="PTHR43581">
    <property type="entry name" value="ATP/GTP PHOSPHATASE"/>
    <property type="match status" value="1"/>
</dbReference>
<dbReference type="Gene3D" id="3.40.50.300">
    <property type="entry name" value="P-loop containing nucleotide triphosphate hydrolases"/>
    <property type="match status" value="1"/>
</dbReference>
<dbReference type="SUPFAM" id="SSF52540">
    <property type="entry name" value="P-loop containing nucleoside triphosphate hydrolases"/>
    <property type="match status" value="1"/>
</dbReference>
<dbReference type="InterPro" id="IPR003959">
    <property type="entry name" value="ATPase_AAA_core"/>
</dbReference>
<dbReference type="InterPro" id="IPR027417">
    <property type="entry name" value="P-loop_NTPase"/>
</dbReference>
<dbReference type="Proteomes" id="UP000474802">
    <property type="component" value="Unassembled WGS sequence"/>
</dbReference>
<dbReference type="RefSeq" id="WP_164532779.1">
    <property type="nucleotide sequence ID" value="NZ_JAALFG010000001.1"/>
</dbReference>
<comment type="caution">
    <text evidence="2">The sequence shown here is derived from an EMBL/GenBank/DDBJ whole genome shotgun (WGS) entry which is preliminary data.</text>
</comment>
<proteinExistence type="predicted"/>
<dbReference type="InterPro" id="IPR051396">
    <property type="entry name" value="Bact_Antivir_Def_Nuclease"/>
</dbReference>